<sequence length="306" mass="31953">MASNPRLPEQPIVSNEHFRMNISLRLSTAGVLPFLAILVGGRVASAHGVAPKVFAINAVAAALGLMLAAWWGHRSSRVQVRPSWVAGAVALLLLAATLLFPGLEGVKRWLVVGPLRLNASTAVTPWLLLSVGVFLARARPVLALSVATVTQVLHFAQPDAGQAIAFSAGTIALFVATHSVAIGWRLAGIMVTCLGAILTWLRPDPLGAVPHVERILHLASAQGLPWLLAALLAVGCLFVPLVHGSVWLHRARSESAPVATALAVYLVATFAVTELGNFPVPVLGAGAGPVLGWYSALAILRSTEAA</sequence>
<dbReference type="AlphaFoldDB" id="A0A085W9L1"/>
<feature type="transmembrane region" description="Helical" evidence="1">
    <location>
        <begin position="255"/>
        <end position="272"/>
    </location>
</feature>
<feature type="transmembrane region" description="Helical" evidence="1">
    <location>
        <begin position="278"/>
        <end position="300"/>
    </location>
</feature>
<dbReference type="RefSeq" id="WP_083968922.1">
    <property type="nucleotide sequence ID" value="NZ_JMCB01000014.1"/>
</dbReference>
<feature type="transmembrane region" description="Helical" evidence="1">
    <location>
        <begin position="223"/>
        <end position="243"/>
    </location>
</feature>
<comment type="caution">
    <text evidence="2">The sequence shown here is derived from an EMBL/GenBank/DDBJ whole genome shotgun (WGS) entry which is preliminary data.</text>
</comment>
<keyword evidence="1" id="KW-0472">Membrane</keyword>
<feature type="transmembrane region" description="Helical" evidence="1">
    <location>
        <begin position="53"/>
        <end position="72"/>
    </location>
</feature>
<keyword evidence="3" id="KW-1185">Reference proteome</keyword>
<organism evidence="2 3">
    <name type="scientific">Hyalangium minutum</name>
    <dbReference type="NCBI Taxonomy" id="394096"/>
    <lineage>
        <taxon>Bacteria</taxon>
        <taxon>Pseudomonadati</taxon>
        <taxon>Myxococcota</taxon>
        <taxon>Myxococcia</taxon>
        <taxon>Myxococcales</taxon>
        <taxon>Cystobacterineae</taxon>
        <taxon>Archangiaceae</taxon>
        <taxon>Hyalangium</taxon>
    </lineage>
</organism>
<feature type="transmembrane region" description="Helical" evidence="1">
    <location>
        <begin position="115"/>
        <end position="135"/>
    </location>
</feature>
<dbReference type="Proteomes" id="UP000028725">
    <property type="component" value="Unassembled WGS sequence"/>
</dbReference>
<reference evidence="2 3" key="1">
    <citation type="submission" date="2014-04" db="EMBL/GenBank/DDBJ databases">
        <title>Genome assembly of Hyalangium minutum DSM 14724.</title>
        <authorList>
            <person name="Sharma G."/>
            <person name="Subramanian S."/>
        </authorList>
    </citation>
    <scope>NUCLEOTIDE SEQUENCE [LARGE SCALE GENOMIC DNA]</scope>
    <source>
        <strain evidence="2 3">DSM 14724</strain>
    </source>
</reference>
<evidence type="ECO:0008006" key="4">
    <source>
        <dbReference type="Google" id="ProtNLM"/>
    </source>
</evidence>
<protein>
    <recommendedName>
        <fullName evidence="4">Peptidoglycan polymerase</fullName>
    </recommendedName>
</protein>
<evidence type="ECO:0000313" key="2">
    <source>
        <dbReference type="EMBL" id="KFE64374.1"/>
    </source>
</evidence>
<keyword evidence="1" id="KW-0812">Transmembrane</keyword>
<dbReference type="PATRIC" id="fig|394096.3.peg.6503"/>
<evidence type="ECO:0000256" key="1">
    <source>
        <dbReference type="SAM" id="Phobius"/>
    </source>
</evidence>
<feature type="transmembrane region" description="Helical" evidence="1">
    <location>
        <begin position="84"/>
        <end position="103"/>
    </location>
</feature>
<feature type="transmembrane region" description="Helical" evidence="1">
    <location>
        <begin position="22"/>
        <end position="41"/>
    </location>
</feature>
<evidence type="ECO:0000313" key="3">
    <source>
        <dbReference type="Proteomes" id="UP000028725"/>
    </source>
</evidence>
<dbReference type="STRING" id="394096.DB31_2168"/>
<keyword evidence="1" id="KW-1133">Transmembrane helix</keyword>
<gene>
    <name evidence="2" type="ORF">DB31_2168</name>
</gene>
<proteinExistence type="predicted"/>
<name>A0A085W9L1_9BACT</name>
<accession>A0A085W9L1</accession>
<feature type="transmembrane region" description="Helical" evidence="1">
    <location>
        <begin position="182"/>
        <end position="203"/>
    </location>
</feature>
<dbReference type="OrthoDB" id="5520726at2"/>
<dbReference type="EMBL" id="JMCB01000014">
    <property type="protein sequence ID" value="KFE64374.1"/>
    <property type="molecule type" value="Genomic_DNA"/>
</dbReference>